<dbReference type="EMBL" id="JH159154">
    <property type="protein sequence ID" value="EGZ17017.1"/>
    <property type="molecule type" value="Genomic_DNA"/>
</dbReference>
<proteinExistence type="predicted"/>
<dbReference type="PROSITE" id="PS51450">
    <property type="entry name" value="LRR"/>
    <property type="match status" value="1"/>
</dbReference>
<dbReference type="GeneID" id="20658054"/>
<feature type="region of interest" description="Disordered" evidence="1">
    <location>
        <begin position="208"/>
        <end position="230"/>
    </location>
</feature>
<dbReference type="KEGG" id="psoj:PHYSODRAFT_502063"/>
<accession>G4ZFC8</accession>
<organism evidence="2 3">
    <name type="scientific">Phytophthora sojae (strain P6497)</name>
    <name type="common">Soybean stem and root rot agent</name>
    <name type="synonym">Phytophthora megasperma f. sp. glycines</name>
    <dbReference type="NCBI Taxonomy" id="1094619"/>
    <lineage>
        <taxon>Eukaryota</taxon>
        <taxon>Sar</taxon>
        <taxon>Stramenopiles</taxon>
        <taxon>Oomycota</taxon>
        <taxon>Peronosporomycetes</taxon>
        <taxon>Peronosporales</taxon>
        <taxon>Peronosporaceae</taxon>
        <taxon>Phytophthora</taxon>
    </lineage>
</organism>
<dbReference type="Proteomes" id="UP000002640">
    <property type="component" value="Unassembled WGS sequence"/>
</dbReference>
<dbReference type="PANTHER" id="PTHR46759:SF1">
    <property type="entry name" value="LEUCINE-RICH REPEAT-CONTAINING PROTEIN 72"/>
    <property type="match status" value="1"/>
</dbReference>
<evidence type="ECO:0008006" key="4">
    <source>
        <dbReference type="Google" id="ProtNLM"/>
    </source>
</evidence>
<protein>
    <recommendedName>
        <fullName evidence="4">U2A'/phosphoprotein 32 family A C-terminal domain-containing protein</fullName>
    </recommendedName>
</protein>
<name>G4ZFC8_PHYSP</name>
<evidence type="ECO:0000256" key="1">
    <source>
        <dbReference type="SAM" id="MobiDB-lite"/>
    </source>
</evidence>
<dbReference type="InParanoid" id="G4ZFC8"/>
<dbReference type="PANTHER" id="PTHR46759">
    <property type="entry name" value="LEUCINE-RICH REPEAT-CONTAINING PROTEIN 72"/>
    <property type="match status" value="1"/>
</dbReference>
<dbReference type="SUPFAM" id="SSF52058">
    <property type="entry name" value="L domain-like"/>
    <property type="match status" value="1"/>
</dbReference>
<dbReference type="InterPro" id="IPR042655">
    <property type="entry name" value="LRC72"/>
</dbReference>
<dbReference type="AlphaFoldDB" id="G4ZFC8"/>
<dbReference type="Pfam" id="PF14580">
    <property type="entry name" value="LRR_9"/>
    <property type="match status" value="1"/>
</dbReference>
<dbReference type="InterPro" id="IPR032675">
    <property type="entry name" value="LRR_dom_sf"/>
</dbReference>
<dbReference type="Gene3D" id="3.80.10.10">
    <property type="entry name" value="Ribonuclease Inhibitor"/>
    <property type="match status" value="1"/>
</dbReference>
<keyword evidence="3" id="KW-1185">Reference proteome</keyword>
<feature type="compositionally biased region" description="Polar residues" evidence="1">
    <location>
        <begin position="208"/>
        <end position="221"/>
    </location>
</feature>
<evidence type="ECO:0000313" key="2">
    <source>
        <dbReference type="EMBL" id="EGZ17017.1"/>
    </source>
</evidence>
<sequence length="347" mass="39091">MANKRIDKLANFDAFVNLEVLWINGNQIQELDGLDGCFRIKQLYAQNNCIRSLEGSSLPHFKFLRELRLYDNKLKDLQGTLEVLSRLSHLRDLDLFGNAVVEEENYRLQVIRAIPSLDVLDRHVITDEERAKAARLQIHGVDDGDAHGNQHGGKKIKKKQSGTVAGAPPQVLSGTVKMLFREVAAIKREQQARTLSCIAQRKLKRTQQQALNATSTSRRSGNNNNKAEEIPGLGDWEVTALKKHFQSLEEAKNRYVLEPPENCDSKRPPASTSVLPCNGDCKHSTPTMQDTLSRRASNYRSKVTICKRWRMAINHRAGPDPPAYPVLPTPKSTGKFLRHRLHAHVST</sequence>
<reference evidence="2 3" key="1">
    <citation type="journal article" date="2006" name="Science">
        <title>Phytophthora genome sequences uncover evolutionary origins and mechanisms of pathogenesis.</title>
        <authorList>
            <person name="Tyler B.M."/>
            <person name="Tripathy S."/>
            <person name="Zhang X."/>
            <person name="Dehal P."/>
            <person name="Jiang R.H."/>
            <person name="Aerts A."/>
            <person name="Arredondo F.D."/>
            <person name="Baxter L."/>
            <person name="Bensasson D."/>
            <person name="Beynon J.L."/>
            <person name="Chapman J."/>
            <person name="Damasceno C.M."/>
            <person name="Dorrance A.E."/>
            <person name="Dou D."/>
            <person name="Dickerman A.W."/>
            <person name="Dubchak I.L."/>
            <person name="Garbelotto M."/>
            <person name="Gijzen M."/>
            <person name="Gordon S.G."/>
            <person name="Govers F."/>
            <person name="Grunwald N.J."/>
            <person name="Huang W."/>
            <person name="Ivors K.L."/>
            <person name="Jones R.W."/>
            <person name="Kamoun S."/>
            <person name="Krampis K."/>
            <person name="Lamour K.H."/>
            <person name="Lee M.K."/>
            <person name="McDonald W.H."/>
            <person name="Medina M."/>
            <person name="Meijer H.J."/>
            <person name="Nordberg E.K."/>
            <person name="Maclean D.J."/>
            <person name="Ospina-Giraldo M.D."/>
            <person name="Morris P.F."/>
            <person name="Phuntumart V."/>
            <person name="Putnam N.H."/>
            <person name="Rash S."/>
            <person name="Rose J.K."/>
            <person name="Sakihama Y."/>
            <person name="Salamov A.A."/>
            <person name="Savidor A."/>
            <person name="Scheuring C.F."/>
            <person name="Smith B.M."/>
            <person name="Sobral B.W."/>
            <person name="Terry A."/>
            <person name="Torto-Alalibo T.A."/>
            <person name="Win J."/>
            <person name="Xu Z."/>
            <person name="Zhang H."/>
            <person name="Grigoriev I.V."/>
            <person name="Rokhsar D.S."/>
            <person name="Boore J.L."/>
        </authorList>
    </citation>
    <scope>NUCLEOTIDE SEQUENCE [LARGE SCALE GENOMIC DNA]</scope>
    <source>
        <strain evidence="2 3">P6497</strain>
    </source>
</reference>
<gene>
    <name evidence="2" type="ORF">PHYSODRAFT_502063</name>
</gene>
<feature type="region of interest" description="Disordered" evidence="1">
    <location>
        <begin position="141"/>
        <end position="168"/>
    </location>
</feature>
<dbReference type="InterPro" id="IPR001611">
    <property type="entry name" value="Leu-rich_rpt"/>
</dbReference>
<evidence type="ECO:0000313" key="3">
    <source>
        <dbReference type="Proteomes" id="UP000002640"/>
    </source>
</evidence>
<dbReference type="RefSeq" id="XP_009526075.1">
    <property type="nucleotide sequence ID" value="XM_009527780.1"/>
</dbReference>
<dbReference type="OMA" id="AQENCIR"/>
<dbReference type="STRING" id="1094619.G4ZFC8"/>